<keyword evidence="7" id="KW-1185">Reference proteome</keyword>
<keyword evidence="3" id="KW-0998">Cell outer membrane</keyword>
<dbReference type="RefSeq" id="WP_163496509.1">
    <property type="nucleotide sequence ID" value="NZ_CP048711.1"/>
</dbReference>
<dbReference type="PRINTS" id="PR01021">
    <property type="entry name" value="OMPADOMAIN"/>
</dbReference>
<keyword evidence="2 4" id="KW-0472">Membrane</keyword>
<dbReference type="InterPro" id="IPR006665">
    <property type="entry name" value="OmpA-like"/>
</dbReference>
<feature type="domain" description="OmpA-like" evidence="5">
    <location>
        <begin position="68"/>
        <end position="184"/>
    </location>
</feature>
<dbReference type="GO" id="GO:0009279">
    <property type="term" value="C:cell outer membrane"/>
    <property type="evidence" value="ECO:0007669"/>
    <property type="project" value="UniProtKB-SubCell"/>
</dbReference>
<dbReference type="PROSITE" id="PS51257">
    <property type="entry name" value="PROKAR_LIPOPROTEIN"/>
    <property type="match status" value="1"/>
</dbReference>
<reference evidence="6 7" key="1">
    <citation type="submission" date="2020-02" db="EMBL/GenBank/DDBJ databases">
        <title>Genome sequencing for Kineobactrum sp. M2.</title>
        <authorList>
            <person name="Park S.-J."/>
        </authorList>
    </citation>
    <scope>NUCLEOTIDE SEQUENCE [LARGE SCALE GENOMIC DNA]</scope>
    <source>
        <strain evidence="6 7">M2</strain>
    </source>
</reference>
<evidence type="ECO:0000313" key="6">
    <source>
        <dbReference type="EMBL" id="QIB67081.1"/>
    </source>
</evidence>
<dbReference type="InterPro" id="IPR036737">
    <property type="entry name" value="OmpA-like_sf"/>
</dbReference>
<evidence type="ECO:0000259" key="5">
    <source>
        <dbReference type="PROSITE" id="PS51123"/>
    </source>
</evidence>
<sequence length="184" mass="20116">MHPGKALLLVVVAVFVSGCATRSYVDERLARLEARQDVQESRIEELTSTSSQALERATDAGRLAQGKFLYSVVFADDGFTFDSNNSALSSTMQARLTELASDLKADNRNVYLEIQGHTDSTGPAAYNQQLGLQRAEAVRRYLHTQGVALDRMATISYGEDEPAASNDTTEGRAMNRRVVVVVLT</sequence>
<evidence type="ECO:0000256" key="3">
    <source>
        <dbReference type="ARBA" id="ARBA00023237"/>
    </source>
</evidence>
<organism evidence="6 7">
    <name type="scientific">Kineobactrum salinum</name>
    <dbReference type="NCBI Taxonomy" id="2708301"/>
    <lineage>
        <taxon>Bacteria</taxon>
        <taxon>Pseudomonadati</taxon>
        <taxon>Pseudomonadota</taxon>
        <taxon>Gammaproteobacteria</taxon>
        <taxon>Cellvibrionales</taxon>
        <taxon>Halieaceae</taxon>
        <taxon>Kineobactrum</taxon>
    </lineage>
</organism>
<dbReference type="InterPro" id="IPR050330">
    <property type="entry name" value="Bact_OuterMem_StrucFunc"/>
</dbReference>
<protein>
    <submittedName>
        <fullName evidence="6">OmpA family protein</fullName>
    </submittedName>
</protein>
<dbReference type="CDD" id="cd07185">
    <property type="entry name" value="OmpA_C-like"/>
    <property type="match status" value="1"/>
</dbReference>
<dbReference type="AlphaFoldDB" id="A0A6C0U4Q3"/>
<dbReference type="Proteomes" id="UP000477680">
    <property type="component" value="Chromosome"/>
</dbReference>
<dbReference type="PANTHER" id="PTHR30329:SF21">
    <property type="entry name" value="LIPOPROTEIN YIAD-RELATED"/>
    <property type="match status" value="1"/>
</dbReference>
<name>A0A6C0U4Q3_9GAMM</name>
<evidence type="ECO:0000313" key="7">
    <source>
        <dbReference type="Proteomes" id="UP000477680"/>
    </source>
</evidence>
<dbReference type="SUPFAM" id="SSF103088">
    <property type="entry name" value="OmpA-like"/>
    <property type="match status" value="1"/>
</dbReference>
<evidence type="ECO:0000256" key="1">
    <source>
        <dbReference type="ARBA" id="ARBA00004442"/>
    </source>
</evidence>
<accession>A0A6C0U4Q3</accession>
<gene>
    <name evidence="6" type="ORF">G3T16_18465</name>
</gene>
<dbReference type="EMBL" id="CP048711">
    <property type="protein sequence ID" value="QIB67081.1"/>
    <property type="molecule type" value="Genomic_DNA"/>
</dbReference>
<dbReference type="PANTHER" id="PTHR30329">
    <property type="entry name" value="STATOR ELEMENT OF FLAGELLAR MOTOR COMPLEX"/>
    <property type="match status" value="1"/>
</dbReference>
<comment type="subcellular location">
    <subcellularLocation>
        <location evidence="1">Cell outer membrane</location>
    </subcellularLocation>
</comment>
<proteinExistence type="predicted"/>
<dbReference type="InterPro" id="IPR006664">
    <property type="entry name" value="OMP_bac"/>
</dbReference>
<dbReference type="Gene3D" id="3.30.1330.60">
    <property type="entry name" value="OmpA-like domain"/>
    <property type="match status" value="1"/>
</dbReference>
<evidence type="ECO:0000256" key="4">
    <source>
        <dbReference type="PROSITE-ProRule" id="PRU00473"/>
    </source>
</evidence>
<dbReference type="Pfam" id="PF00691">
    <property type="entry name" value="OmpA"/>
    <property type="match status" value="1"/>
</dbReference>
<evidence type="ECO:0000256" key="2">
    <source>
        <dbReference type="ARBA" id="ARBA00023136"/>
    </source>
</evidence>
<dbReference type="PROSITE" id="PS51123">
    <property type="entry name" value="OMPA_2"/>
    <property type="match status" value="1"/>
</dbReference>
<dbReference type="KEGG" id="kim:G3T16_18465"/>
<dbReference type="PRINTS" id="PR01023">
    <property type="entry name" value="NAFLGMOTY"/>
</dbReference>